<evidence type="ECO:0008006" key="4">
    <source>
        <dbReference type="Google" id="ProtNLM"/>
    </source>
</evidence>
<evidence type="ECO:0000313" key="3">
    <source>
        <dbReference type="Proteomes" id="UP000762676"/>
    </source>
</evidence>
<keyword evidence="3" id="KW-1185">Reference proteome</keyword>
<proteinExistence type="predicted"/>
<name>A0AAV4HBX2_9GAST</name>
<sequence>MIKDTQLAAIFTLLLLFLLSNNDATTIDQSSAGGPNHHPMLTACLNMIIEEDICSMCPQDSIPHCSQRMLDHCHCVTFCYVCQQSGSCPSNMCADEFCSVSGDRLCSPISY</sequence>
<evidence type="ECO:0000256" key="1">
    <source>
        <dbReference type="SAM" id="SignalP"/>
    </source>
</evidence>
<accession>A0AAV4HBX2</accession>
<dbReference type="EMBL" id="BMAT01012609">
    <property type="protein sequence ID" value="GFR95443.1"/>
    <property type="molecule type" value="Genomic_DNA"/>
</dbReference>
<comment type="caution">
    <text evidence="2">The sequence shown here is derived from an EMBL/GenBank/DDBJ whole genome shotgun (WGS) entry which is preliminary data.</text>
</comment>
<dbReference type="Proteomes" id="UP000762676">
    <property type="component" value="Unassembled WGS sequence"/>
</dbReference>
<feature type="signal peptide" evidence="1">
    <location>
        <begin position="1"/>
        <end position="24"/>
    </location>
</feature>
<organism evidence="2 3">
    <name type="scientific">Elysia marginata</name>
    <dbReference type="NCBI Taxonomy" id="1093978"/>
    <lineage>
        <taxon>Eukaryota</taxon>
        <taxon>Metazoa</taxon>
        <taxon>Spiralia</taxon>
        <taxon>Lophotrochozoa</taxon>
        <taxon>Mollusca</taxon>
        <taxon>Gastropoda</taxon>
        <taxon>Heterobranchia</taxon>
        <taxon>Euthyneura</taxon>
        <taxon>Panpulmonata</taxon>
        <taxon>Sacoglossa</taxon>
        <taxon>Placobranchoidea</taxon>
        <taxon>Plakobranchidae</taxon>
        <taxon>Elysia</taxon>
    </lineage>
</organism>
<reference evidence="2 3" key="1">
    <citation type="journal article" date="2021" name="Elife">
        <title>Chloroplast acquisition without the gene transfer in kleptoplastic sea slugs, Plakobranchus ocellatus.</title>
        <authorList>
            <person name="Maeda T."/>
            <person name="Takahashi S."/>
            <person name="Yoshida T."/>
            <person name="Shimamura S."/>
            <person name="Takaki Y."/>
            <person name="Nagai Y."/>
            <person name="Toyoda A."/>
            <person name="Suzuki Y."/>
            <person name="Arimoto A."/>
            <person name="Ishii H."/>
            <person name="Satoh N."/>
            <person name="Nishiyama T."/>
            <person name="Hasebe M."/>
            <person name="Maruyama T."/>
            <person name="Minagawa J."/>
            <person name="Obokata J."/>
            <person name="Shigenobu S."/>
        </authorList>
    </citation>
    <scope>NUCLEOTIDE SEQUENCE [LARGE SCALE GENOMIC DNA]</scope>
</reference>
<keyword evidence="1" id="KW-0732">Signal</keyword>
<protein>
    <recommendedName>
        <fullName evidence="4">IGFBP N-terminal domain-containing protein</fullName>
    </recommendedName>
</protein>
<dbReference type="AlphaFoldDB" id="A0AAV4HBX2"/>
<evidence type="ECO:0000313" key="2">
    <source>
        <dbReference type="EMBL" id="GFR95443.1"/>
    </source>
</evidence>
<gene>
    <name evidence="2" type="ORF">ElyMa_006273400</name>
</gene>
<feature type="chain" id="PRO_5043595940" description="IGFBP N-terminal domain-containing protein" evidence="1">
    <location>
        <begin position="25"/>
        <end position="111"/>
    </location>
</feature>